<protein>
    <submittedName>
        <fullName evidence="2">Uncharacterized protein</fullName>
    </submittedName>
</protein>
<dbReference type="AlphaFoldDB" id="A0AAD6S443"/>
<name>A0AAD6S443_9AGAR</name>
<dbReference type="EMBL" id="JARJCM010000260">
    <property type="protein sequence ID" value="KAJ7020505.1"/>
    <property type="molecule type" value="Genomic_DNA"/>
</dbReference>
<reference evidence="2" key="1">
    <citation type="submission" date="2023-03" db="EMBL/GenBank/DDBJ databases">
        <title>Massive genome expansion in bonnet fungi (Mycena s.s.) driven by repeated elements and novel gene families across ecological guilds.</title>
        <authorList>
            <consortium name="Lawrence Berkeley National Laboratory"/>
            <person name="Harder C.B."/>
            <person name="Miyauchi S."/>
            <person name="Viragh M."/>
            <person name="Kuo A."/>
            <person name="Thoen E."/>
            <person name="Andreopoulos B."/>
            <person name="Lu D."/>
            <person name="Skrede I."/>
            <person name="Drula E."/>
            <person name="Henrissat B."/>
            <person name="Morin E."/>
            <person name="Kohler A."/>
            <person name="Barry K."/>
            <person name="LaButti K."/>
            <person name="Morin E."/>
            <person name="Salamov A."/>
            <person name="Lipzen A."/>
            <person name="Mereny Z."/>
            <person name="Hegedus B."/>
            <person name="Baldrian P."/>
            <person name="Stursova M."/>
            <person name="Weitz H."/>
            <person name="Taylor A."/>
            <person name="Grigoriev I.V."/>
            <person name="Nagy L.G."/>
            <person name="Martin F."/>
            <person name="Kauserud H."/>
        </authorList>
    </citation>
    <scope>NUCLEOTIDE SEQUENCE</scope>
    <source>
        <strain evidence="2">CBHHK200</strain>
    </source>
</reference>
<accession>A0AAD6S443</accession>
<evidence type="ECO:0000256" key="1">
    <source>
        <dbReference type="SAM" id="MobiDB-lite"/>
    </source>
</evidence>
<gene>
    <name evidence="2" type="ORF">C8F04DRAFT_1196545</name>
</gene>
<comment type="caution">
    <text evidence="2">The sequence shown here is derived from an EMBL/GenBank/DDBJ whole genome shotgun (WGS) entry which is preliminary data.</text>
</comment>
<feature type="region of interest" description="Disordered" evidence="1">
    <location>
        <begin position="632"/>
        <end position="653"/>
    </location>
</feature>
<proteinExistence type="predicted"/>
<organism evidence="2 3">
    <name type="scientific">Mycena alexandri</name>
    <dbReference type="NCBI Taxonomy" id="1745969"/>
    <lineage>
        <taxon>Eukaryota</taxon>
        <taxon>Fungi</taxon>
        <taxon>Dikarya</taxon>
        <taxon>Basidiomycota</taxon>
        <taxon>Agaricomycotina</taxon>
        <taxon>Agaricomycetes</taxon>
        <taxon>Agaricomycetidae</taxon>
        <taxon>Agaricales</taxon>
        <taxon>Marasmiineae</taxon>
        <taxon>Mycenaceae</taxon>
        <taxon>Mycena</taxon>
    </lineage>
</organism>
<feature type="compositionally biased region" description="Basic and acidic residues" evidence="1">
    <location>
        <begin position="1"/>
        <end position="12"/>
    </location>
</feature>
<evidence type="ECO:0000313" key="2">
    <source>
        <dbReference type="EMBL" id="KAJ7020505.1"/>
    </source>
</evidence>
<feature type="region of interest" description="Disordered" evidence="1">
    <location>
        <begin position="355"/>
        <end position="375"/>
    </location>
</feature>
<evidence type="ECO:0000313" key="3">
    <source>
        <dbReference type="Proteomes" id="UP001218188"/>
    </source>
</evidence>
<feature type="region of interest" description="Disordered" evidence="1">
    <location>
        <begin position="1"/>
        <end position="20"/>
    </location>
</feature>
<keyword evidence="3" id="KW-1185">Reference proteome</keyword>
<dbReference type="Proteomes" id="UP001218188">
    <property type="component" value="Unassembled WGS sequence"/>
</dbReference>
<sequence length="681" mass="73612">MYPNRRAGEAGRSDGNVKANGATSTHLAKVVLATAPGTKTPHHLLDVFQRELSLLDRIRPGGVAVAFAALDLLRVVPSDACTVGRVRVFERPDARVVGGTGIVRPGVLGLTGPLLESRGAAASDGRLGIESAVFGAERGWGLHLGVLEVVPGGIDHGEGVFVGRLQMTLNGVLVDFLTPTNALEIIVRKEQVLLRLLRSVILGGGEAAIRYDQLRFPHDKDTTNDFVFKRVDIGTYSAAARAWNLRRRSSSAVGFAGRAALACGVVELRPRVLDDAAALDDALAVEGLRLLIAGCARSAALLTGGDRTREPSFWTREYTGAARLGMKVTMGWGVATAPKRGACWAGMAAKRRAIKGQQLKRPVPSSPPAMSTVMQSPSPFPLECRPILSALRRATTFNEDSVPNYFYFSEIGAPSNTPPSFPDARNTGFAAFHESLGLLGPFAREYPLGQRTQVRDTADFLRARARLLASLAAIYAVAGFRDRIRLAAVKAARADVDAALELMTNEFVDAWGPSRVRGARARRQQALMVVARREDRAAAQQAYWATRLAAVEAPVPALSADDGDHVAAGTSNNATVGTGTTTTVGMGWGTDTMTNTWGTGWGTGWGWGWVPHRRQRRAPRVWPLRSWSRHMGRTARPPARYGPRRRRMRVGPPTFDEPFMRRLTALLARLGRRVLARGLVE</sequence>
<feature type="region of interest" description="Disordered" evidence="1">
    <location>
        <begin position="569"/>
        <end position="588"/>
    </location>
</feature>